<gene>
    <name evidence="1" type="ORF">OWV82_003053</name>
</gene>
<protein>
    <submittedName>
        <fullName evidence="1">Pumilio-like 12</fullName>
    </submittedName>
</protein>
<sequence length="772" mass="86794">MEDQRAELVVDEFEKLLGEIPNATSGNTHTEDSGAKRVPSNYCLSPITVNSSKGPLTEKLKNNGSLDEGKILVNNSQQSPINRIQQEETKFPDDQSLTSAFAELRFNGGMTIETPSPWVNSKSSPNHHSVLLDCQYTNNLKEPVSNADSQLMVASSFQPTNNVPGGFGEFDLTKVRQESSNMANLDVQELKKLQVGYCQPVENFSTALPHAHGVQGFQFLSNVPVPGVEFPVISDQQQYFADTRSSFPYLHSQHLNQPHISWRNIEQEQYHRTHQQYLYLQQLRNQRMEAQHPIQPNGNIPTKLMGRTMRQPCFEMPNRLEKSNQEQFWDAYAVPRGLNQLNSAFSSADYNPMHVLGKVGKQSFPEKILTRTQGLNTLKAVKFGTVGGNESLNHINHSEKLLSNGHVCLSLSTPNAGCFPLDGLNQWSMSPEAADFKNNNLRPQSQKYNSVDEVTGRIYLMAKDQHGCRFLQRKISEGTLEDIEKIFVEIIDHIVELMTDAFGNYLVQKLLEVCNENQKMQILHAITRKPGDLVRISCDMHGTRAVQKVIETLKSPEQFSLVVSSLKPGIVTLIKNMNGNHVAQRCLLYLLPEYSKFLFEAATANCVELATDRHGCCVLQKCLTHSEGEQRHRLVSEVTSNALILSQDPFGNYVVQFVFELRLPWAAMDILEQLEGNFGDLSMQKYSSNVVEKCLKYAGEERRTRIIRELVSNAHLDQVMLDPYGNYVIQAALQQSKGAVHAALVDAIRPHVPVLRTSPYGKKVLSCNSLKK</sequence>
<proteinExistence type="predicted"/>
<reference evidence="1 2" key="1">
    <citation type="journal article" date="2023" name="Science">
        <title>Complex scaffold remodeling in plant triterpene biosynthesis.</title>
        <authorList>
            <person name="De La Pena R."/>
            <person name="Hodgson H."/>
            <person name="Liu J.C."/>
            <person name="Stephenson M.J."/>
            <person name="Martin A.C."/>
            <person name="Owen C."/>
            <person name="Harkess A."/>
            <person name="Leebens-Mack J."/>
            <person name="Jimenez L.E."/>
            <person name="Osbourn A."/>
            <person name="Sattely E.S."/>
        </authorList>
    </citation>
    <scope>NUCLEOTIDE SEQUENCE [LARGE SCALE GENOMIC DNA]</scope>
    <source>
        <strain evidence="2">cv. JPN11</strain>
        <tissue evidence="1">Leaf</tissue>
    </source>
</reference>
<organism evidence="1 2">
    <name type="scientific">Melia azedarach</name>
    <name type="common">Chinaberry tree</name>
    <dbReference type="NCBI Taxonomy" id="155640"/>
    <lineage>
        <taxon>Eukaryota</taxon>
        <taxon>Viridiplantae</taxon>
        <taxon>Streptophyta</taxon>
        <taxon>Embryophyta</taxon>
        <taxon>Tracheophyta</taxon>
        <taxon>Spermatophyta</taxon>
        <taxon>Magnoliopsida</taxon>
        <taxon>eudicotyledons</taxon>
        <taxon>Gunneridae</taxon>
        <taxon>Pentapetalae</taxon>
        <taxon>rosids</taxon>
        <taxon>malvids</taxon>
        <taxon>Sapindales</taxon>
        <taxon>Meliaceae</taxon>
        <taxon>Melia</taxon>
    </lineage>
</organism>
<evidence type="ECO:0000313" key="2">
    <source>
        <dbReference type="Proteomes" id="UP001164539"/>
    </source>
</evidence>
<accession>A0ACC1YKM8</accession>
<dbReference type="EMBL" id="CM051395">
    <property type="protein sequence ID" value="KAJ4724016.1"/>
    <property type="molecule type" value="Genomic_DNA"/>
</dbReference>
<name>A0ACC1YKM8_MELAZ</name>
<dbReference type="Proteomes" id="UP001164539">
    <property type="component" value="Chromosome 2"/>
</dbReference>
<comment type="caution">
    <text evidence="1">The sequence shown here is derived from an EMBL/GenBank/DDBJ whole genome shotgun (WGS) entry which is preliminary data.</text>
</comment>
<keyword evidence="2" id="KW-1185">Reference proteome</keyword>
<evidence type="ECO:0000313" key="1">
    <source>
        <dbReference type="EMBL" id="KAJ4724016.1"/>
    </source>
</evidence>